<gene>
    <name evidence="8" type="primary">eutC</name>
    <name evidence="10" type="ORF">DC083_08515</name>
</gene>
<dbReference type="Pfam" id="PF05985">
    <property type="entry name" value="EutC"/>
    <property type="match status" value="1"/>
</dbReference>
<evidence type="ECO:0000256" key="6">
    <source>
        <dbReference type="ARBA" id="ARBA00067005"/>
    </source>
</evidence>
<feature type="region of interest" description="Disordered" evidence="9">
    <location>
        <begin position="24"/>
        <end position="52"/>
    </location>
</feature>
<dbReference type="PANTHER" id="PTHR39330">
    <property type="entry name" value="ETHANOLAMINE AMMONIA-LYASE LIGHT CHAIN"/>
    <property type="match status" value="1"/>
</dbReference>
<dbReference type="InterPro" id="IPR042251">
    <property type="entry name" value="EutC_C"/>
</dbReference>
<protein>
    <recommendedName>
        <fullName evidence="7 8">Ethanolamine ammonia-lyase small subunit</fullName>
        <shortName evidence="8">EAL small subunit</shortName>
        <ecNumber evidence="6 8">4.3.1.7</ecNumber>
    </recommendedName>
</protein>
<dbReference type="NCBIfam" id="NF003971">
    <property type="entry name" value="PRK05465.1"/>
    <property type="match status" value="1"/>
</dbReference>
<feature type="binding site" evidence="8">
    <location>
        <position position="241"/>
    </location>
    <ligand>
        <name>adenosylcob(III)alamin</name>
        <dbReference type="ChEBI" id="CHEBI:18408"/>
    </ligand>
</feature>
<dbReference type="GO" id="GO:0031471">
    <property type="term" value="C:ethanolamine degradation polyhedral organelle"/>
    <property type="evidence" value="ECO:0007669"/>
    <property type="project" value="UniProtKB-UniRule"/>
</dbReference>
<dbReference type="GO" id="GO:0009350">
    <property type="term" value="C:ethanolamine ammonia-lyase complex"/>
    <property type="evidence" value="ECO:0007669"/>
    <property type="project" value="UniProtKB-UniRule"/>
</dbReference>
<dbReference type="GO" id="GO:0031419">
    <property type="term" value="F:cobalamin binding"/>
    <property type="evidence" value="ECO:0007669"/>
    <property type="project" value="UniProtKB-UniRule"/>
</dbReference>
<dbReference type="GO" id="GO:0008851">
    <property type="term" value="F:ethanolamine ammonia-lyase activity"/>
    <property type="evidence" value="ECO:0007669"/>
    <property type="project" value="UniProtKB-UniRule"/>
</dbReference>
<comment type="cofactor">
    <cofactor evidence="8">
        <name>adenosylcob(III)alamin</name>
        <dbReference type="ChEBI" id="CHEBI:18408"/>
    </cofactor>
    <text evidence="8">Binds between the large and small subunits.</text>
</comment>
<evidence type="ECO:0000256" key="4">
    <source>
        <dbReference type="ARBA" id="ARBA00024446"/>
    </source>
</evidence>
<reference evidence="11" key="1">
    <citation type="submission" date="2018-05" db="EMBL/GenBank/DDBJ databases">
        <title>Ignatzschineria dubaiensis sp. nov., isolated from necrotic foot tissues of dromedaries (Camelus dromedarius) and associated maggots in Dubai, United Arab Emirates.</title>
        <authorList>
            <person name="Tsang C.C."/>
            <person name="Tang J.Y.M."/>
            <person name="Fong J.Y.H."/>
            <person name="Kinne J."/>
            <person name="Lee H.H."/>
            <person name="Joseph M."/>
            <person name="Jose S."/>
            <person name="Schuster R.K."/>
            <person name="Tang Y."/>
            <person name="Sivakumar S."/>
            <person name="Chen J.H.K."/>
            <person name="Teng J.L.L."/>
            <person name="Lau S.K.P."/>
            <person name="Wernery U."/>
            <person name="Woo P.C.Y."/>
        </authorList>
    </citation>
    <scope>NUCLEOTIDE SEQUENCE [LARGE SCALE GENOMIC DNA]</scope>
    <source>
        <strain evidence="11">KCTC 22644</strain>
    </source>
</reference>
<name>A0A2U2ACG9_9GAMM</name>
<dbReference type="HAMAP" id="MF_00601">
    <property type="entry name" value="EutC"/>
    <property type="match status" value="1"/>
</dbReference>
<comment type="caution">
    <text evidence="10">The sequence shown here is derived from an EMBL/GenBank/DDBJ whole genome shotgun (WGS) entry which is preliminary data.</text>
</comment>
<evidence type="ECO:0000313" key="10">
    <source>
        <dbReference type="EMBL" id="PWD80355.1"/>
    </source>
</evidence>
<feature type="compositionally biased region" description="Polar residues" evidence="9">
    <location>
        <begin position="24"/>
        <end position="33"/>
    </location>
</feature>
<dbReference type="PANTHER" id="PTHR39330:SF1">
    <property type="entry name" value="ETHANOLAMINE AMMONIA-LYASE SMALL SUBUNIT"/>
    <property type="match status" value="1"/>
</dbReference>
<dbReference type="GO" id="GO:0046336">
    <property type="term" value="P:ethanolamine catabolic process"/>
    <property type="evidence" value="ECO:0007669"/>
    <property type="project" value="UniProtKB-UniRule"/>
</dbReference>
<evidence type="ECO:0000256" key="9">
    <source>
        <dbReference type="SAM" id="MobiDB-lite"/>
    </source>
</evidence>
<dbReference type="UniPathway" id="UPA00560"/>
<dbReference type="AlphaFoldDB" id="A0A2U2ACG9"/>
<accession>A0A2U2ACG9</accession>
<proteinExistence type="inferred from homology"/>
<dbReference type="Proteomes" id="UP000245020">
    <property type="component" value="Unassembled WGS sequence"/>
</dbReference>
<comment type="pathway">
    <text evidence="8">Amine and polyamine degradation; ethanolamine degradation.</text>
</comment>
<dbReference type="FunFam" id="3.40.50.11240:FF:000001">
    <property type="entry name" value="Ethanolamine ammonia-lyase light chain"/>
    <property type="match status" value="1"/>
</dbReference>
<evidence type="ECO:0000256" key="8">
    <source>
        <dbReference type="HAMAP-Rule" id="MF_00601"/>
    </source>
</evidence>
<keyword evidence="1 8" id="KW-0846">Cobalamin</keyword>
<dbReference type="Gene3D" id="6.10.250.2060">
    <property type="match status" value="1"/>
</dbReference>
<comment type="subcellular location">
    <subcellularLocation>
        <location evidence="8">Bacterial microcompartment</location>
    </subcellularLocation>
</comment>
<keyword evidence="11" id="KW-1185">Reference proteome</keyword>
<keyword evidence="2 8" id="KW-0456">Lyase</keyword>
<evidence type="ECO:0000256" key="7">
    <source>
        <dbReference type="ARBA" id="ARBA00069181"/>
    </source>
</evidence>
<evidence type="ECO:0000256" key="2">
    <source>
        <dbReference type="ARBA" id="ARBA00023239"/>
    </source>
</evidence>
<evidence type="ECO:0000313" key="11">
    <source>
        <dbReference type="Proteomes" id="UP000245020"/>
    </source>
</evidence>
<dbReference type="Gene3D" id="6.10.140.690">
    <property type="match status" value="1"/>
</dbReference>
<evidence type="ECO:0000256" key="1">
    <source>
        <dbReference type="ARBA" id="ARBA00022628"/>
    </source>
</evidence>
<evidence type="ECO:0000256" key="5">
    <source>
        <dbReference type="ARBA" id="ARBA00052081"/>
    </source>
</evidence>
<keyword evidence="4 8" id="KW-1283">Bacterial microcompartment</keyword>
<dbReference type="EMBL" id="QEWQ01000006">
    <property type="protein sequence ID" value="PWD80355.1"/>
    <property type="molecule type" value="Genomic_DNA"/>
</dbReference>
<dbReference type="Gene3D" id="3.40.50.11240">
    <property type="entry name" value="Ethanolamine ammonia-lyase light chain (EutC)"/>
    <property type="match status" value="1"/>
</dbReference>
<comment type="similarity">
    <text evidence="8">Belongs to the EutC family.</text>
</comment>
<feature type="binding site" evidence="8">
    <location>
        <position position="271"/>
    </location>
    <ligand>
        <name>adenosylcob(III)alamin</name>
        <dbReference type="ChEBI" id="CHEBI:18408"/>
    </ligand>
</feature>
<dbReference type="OrthoDB" id="114248at2"/>
<dbReference type="InterPro" id="IPR009246">
    <property type="entry name" value="EutC"/>
</dbReference>
<dbReference type="EC" id="4.3.1.7" evidence="6 8"/>
<evidence type="ECO:0000256" key="3">
    <source>
        <dbReference type="ARBA" id="ARBA00023285"/>
    </source>
</evidence>
<comment type="catalytic activity">
    <reaction evidence="5 8">
        <text>ethanolamine = acetaldehyde + NH4(+)</text>
        <dbReference type="Rhea" id="RHEA:15313"/>
        <dbReference type="ChEBI" id="CHEBI:15343"/>
        <dbReference type="ChEBI" id="CHEBI:28938"/>
        <dbReference type="ChEBI" id="CHEBI:57603"/>
        <dbReference type="EC" id="4.3.1.7"/>
    </reaction>
</comment>
<sequence>MDQKQIEALVQQVISKLAVQSNGNGQHFTQGHSVDNGGYNAGHSQGSGTHHQVESCSLDLGSAEAKAWIGVEHPHKPDVLQGFKNNTAARVGSGRAGVRPRTLSLIRFLADHSRSKDTVLKEIPVEWVEQQGLLEVQSEVKDKDQYLTRPDMGRVLNAESIALIKEKCVQQPDVQVIISDGLSTDAVLANYEEILPPLMAGLKNTGLKVGTPIFARYGRVKLEDHIGEILGAKAVVMLVGERPGLGQSESLSCYAVYSPTIQDTVEADRTCISNIHRAGTPPVEAAAVIVDLVKRMLEKKASGINLLR</sequence>
<comment type="subunit">
    <text evidence="8">The basic unit is a heterodimer which dimerizes to form tetramers. The heterotetramers trimerize; 6 large subunits form a core ring with 6 small subunits projecting outwards.</text>
</comment>
<dbReference type="GO" id="GO:0006520">
    <property type="term" value="P:amino acid metabolic process"/>
    <property type="evidence" value="ECO:0007669"/>
    <property type="project" value="InterPro"/>
</dbReference>
<feature type="binding site" evidence="8">
    <location>
        <position position="220"/>
    </location>
    <ligand>
        <name>adenosylcob(III)alamin</name>
        <dbReference type="ChEBI" id="CHEBI:18408"/>
    </ligand>
</feature>
<comment type="function">
    <text evidence="8">Catalyzes the deamination of various vicinal amino-alcohols to oxo compounds. Allows this organism to utilize ethanolamine as the sole source of nitrogen and carbon in the presence of external vitamin B12.</text>
</comment>
<keyword evidence="3 8" id="KW-0170">Cobalt</keyword>
<organism evidence="10 11">
    <name type="scientific">Ignatzschineria ureiclastica</name>
    <dbReference type="NCBI Taxonomy" id="472582"/>
    <lineage>
        <taxon>Bacteria</taxon>
        <taxon>Pseudomonadati</taxon>
        <taxon>Pseudomonadota</taxon>
        <taxon>Gammaproteobacteria</taxon>
        <taxon>Cardiobacteriales</taxon>
        <taxon>Ignatzschineriaceae</taxon>
        <taxon>Ignatzschineria</taxon>
    </lineage>
</organism>